<accession>A0A4Y2GKT5</accession>
<dbReference type="SUPFAM" id="SSF52980">
    <property type="entry name" value="Restriction endonuclease-like"/>
    <property type="match status" value="1"/>
</dbReference>
<dbReference type="Proteomes" id="UP000499080">
    <property type="component" value="Unassembled WGS sequence"/>
</dbReference>
<sequence length="907" mass="103829">MAKNKGPHSTRPRKNPRYNRAAKAQHLRREKEKQRRSNEKADSDATFLDQEPIERRFPLTRSNEKTDADAIFLDQESIQRTHSKAVEDQKEVSETFVFDQISQHFKISSDLPNLCTEVSKELKDNIPPNELFLCNMTHVIEQAKALEAHKYNYSFGGKLIFQKIIRCGLHVVFHYVCSNVLCRVKAAVSSDTEKKTLNQLAVLRALATGSGFSQEEEEFSVMNVQYMSKEKFTCSEKIASGIVDNCAQEKMLEAINEEKRLAQIRGDVDADGFHCITVIVDGGWCKRSYGHGYNASSGVSVIIGMLTQKILFIGVRNKVCLICLSISKGRTKERKHTCWKNWNGPSIAMESDAIVEGLLYLESTHGIRCTRMIGDGDSNTIIKCKERVSYGGRILKVECANHAVRRYRRALQKIQLNAARFKGVEGIRARKILKQRMMRLIKGARNVIKVNSVKNHNEPQKKVVLNLIEDLRNVPNHVFGEHNKCKETCKRKKLEPDEIVHPLMRSSGLLHAIDSEIGRILVACSNTLIWNATNNPAENYMSQVCKVSGGKRIDFSKSNGFNHCSTIAVLAFQIPAQQWYKEYYKSLAKKSPATSLKKILTIRRNTYLRRLKGRKLFQNEKFKPRKNPKVPAEGDCNYGSYAEKPDLPKEMFDILVQNHFSRLKVNDCSDLEPETRGQSFNERWRQKRALRISSSIFKEIACRRSSTPCGKLVKRIVYRNNVSTLAIKYGLANEGIALKQYEEDHCIQVQSCGLFVHPNKPFLCSSPDGLIGDDGVLEIKCPYSGRFSTNLAEFITNGKYKFGLTISNKGEIYLPESHKFYYQIQGQLFISNRKWCDLYVLCEKDTFILRIYRNEQFWTNLLPKLGNFYLQCVLPEIIDGRSPRNLPIREPLLVKKKYEKEEEIDGR</sequence>
<dbReference type="EMBL" id="BGPR01001448">
    <property type="protein sequence ID" value="GBM54213.1"/>
    <property type="molecule type" value="Genomic_DNA"/>
</dbReference>
<dbReference type="InterPro" id="IPR011335">
    <property type="entry name" value="Restrct_endonuc-II-like"/>
</dbReference>
<dbReference type="InterPro" id="IPR049012">
    <property type="entry name" value="Mutator_transp_dom"/>
</dbReference>
<feature type="domain" description="YqaJ viral recombinase" evidence="2">
    <location>
        <begin position="684"/>
        <end position="833"/>
    </location>
</feature>
<keyword evidence="5" id="KW-1185">Reference proteome</keyword>
<feature type="compositionally biased region" description="Basic residues" evidence="1">
    <location>
        <begin position="1"/>
        <end position="17"/>
    </location>
</feature>
<dbReference type="Pfam" id="PF20700">
    <property type="entry name" value="Mutator"/>
    <property type="match status" value="1"/>
</dbReference>
<dbReference type="CDD" id="cd22343">
    <property type="entry name" value="PDDEXK_lambda_exonuclease-like"/>
    <property type="match status" value="1"/>
</dbReference>
<evidence type="ECO:0000313" key="4">
    <source>
        <dbReference type="EMBL" id="GBM54213.1"/>
    </source>
</evidence>
<feature type="domain" description="Mutator-like transposase" evidence="3">
    <location>
        <begin position="134"/>
        <end position="487"/>
    </location>
</feature>
<dbReference type="Pfam" id="PF09588">
    <property type="entry name" value="YqaJ"/>
    <property type="match status" value="1"/>
</dbReference>
<dbReference type="InterPro" id="IPR051703">
    <property type="entry name" value="NF-kappa-B_Signaling_Reg"/>
</dbReference>
<dbReference type="InterPro" id="IPR011604">
    <property type="entry name" value="PDDEXK-like_dom_sf"/>
</dbReference>
<dbReference type="Gene3D" id="3.90.320.10">
    <property type="match status" value="1"/>
</dbReference>
<name>A0A4Y2GKT5_ARAVE</name>
<reference evidence="4 5" key="1">
    <citation type="journal article" date="2019" name="Sci. Rep.">
        <title>Orb-weaving spider Araneus ventricosus genome elucidates the spidroin gene catalogue.</title>
        <authorList>
            <person name="Kono N."/>
            <person name="Nakamura H."/>
            <person name="Ohtoshi R."/>
            <person name="Moran D.A.P."/>
            <person name="Shinohara A."/>
            <person name="Yoshida Y."/>
            <person name="Fujiwara M."/>
            <person name="Mori M."/>
            <person name="Tomita M."/>
            <person name="Arakawa K."/>
        </authorList>
    </citation>
    <scope>NUCLEOTIDE SEQUENCE [LARGE SCALE GENOMIC DNA]</scope>
</reference>
<gene>
    <name evidence="4" type="ORF">AVEN_11276_1</name>
</gene>
<evidence type="ECO:0000256" key="1">
    <source>
        <dbReference type="SAM" id="MobiDB-lite"/>
    </source>
</evidence>
<evidence type="ECO:0000259" key="3">
    <source>
        <dbReference type="Pfam" id="PF20700"/>
    </source>
</evidence>
<feature type="compositionally biased region" description="Basic and acidic residues" evidence="1">
    <location>
        <begin position="27"/>
        <end position="43"/>
    </location>
</feature>
<comment type="caution">
    <text evidence="4">The sequence shown here is derived from an EMBL/GenBank/DDBJ whole genome shotgun (WGS) entry which is preliminary data.</text>
</comment>
<proteinExistence type="predicted"/>
<dbReference type="OrthoDB" id="6430738at2759"/>
<organism evidence="4 5">
    <name type="scientific">Araneus ventricosus</name>
    <name type="common">Orbweaver spider</name>
    <name type="synonym">Epeira ventricosa</name>
    <dbReference type="NCBI Taxonomy" id="182803"/>
    <lineage>
        <taxon>Eukaryota</taxon>
        <taxon>Metazoa</taxon>
        <taxon>Ecdysozoa</taxon>
        <taxon>Arthropoda</taxon>
        <taxon>Chelicerata</taxon>
        <taxon>Arachnida</taxon>
        <taxon>Araneae</taxon>
        <taxon>Araneomorphae</taxon>
        <taxon>Entelegynae</taxon>
        <taxon>Araneoidea</taxon>
        <taxon>Araneidae</taxon>
        <taxon>Araneus</taxon>
    </lineage>
</organism>
<feature type="compositionally biased region" description="Basic and acidic residues" evidence="1">
    <location>
        <begin position="52"/>
        <end position="61"/>
    </location>
</feature>
<dbReference type="PANTHER" id="PTHR46609">
    <property type="entry name" value="EXONUCLEASE, PHAGE-TYPE/RECB, C-TERMINAL DOMAIN-CONTAINING PROTEIN"/>
    <property type="match status" value="1"/>
</dbReference>
<dbReference type="AlphaFoldDB" id="A0A4Y2GKT5"/>
<dbReference type="InterPro" id="IPR019080">
    <property type="entry name" value="YqaJ_viral_recombinase"/>
</dbReference>
<protein>
    <submittedName>
        <fullName evidence="4">Uncharacterized protein</fullName>
    </submittedName>
</protein>
<evidence type="ECO:0000313" key="5">
    <source>
        <dbReference type="Proteomes" id="UP000499080"/>
    </source>
</evidence>
<feature type="region of interest" description="Disordered" evidence="1">
    <location>
        <begin position="1"/>
        <end position="61"/>
    </location>
</feature>
<dbReference type="GO" id="GO:0006281">
    <property type="term" value="P:DNA repair"/>
    <property type="evidence" value="ECO:0007669"/>
    <property type="project" value="UniProtKB-ARBA"/>
</dbReference>
<dbReference type="PANTHER" id="PTHR46609:SF8">
    <property type="entry name" value="YQAJ VIRAL RECOMBINASE DOMAIN-CONTAINING PROTEIN"/>
    <property type="match status" value="1"/>
</dbReference>
<evidence type="ECO:0000259" key="2">
    <source>
        <dbReference type="Pfam" id="PF09588"/>
    </source>
</evidence>